<dbReference type="Pfam" id="PF21725">
    <property type="entry name" value="T7SS_signal"/>
    <property type="match status" value="1"/>
</dbReference>
<name>A0A641ARD0_9ACTN</name>
<feature type="transmembrane region" description="Helical" evidence="2">
    <location>
        <begin position="238"/>
        <end position="261"/>
    </location>
</feature>
<proteinExistence type="predicted"/>
<keyword evidence="2" id="KW-1133">Transmembrane helix</keyword>
<dbReference type="InterPro" id="IPR049082">
    <property type="entry name" value="T7SS_signal"/>
</dbReference>
<keyword evidence="2" id="KW-0812">Transmembrane</keyword>
<feature type="transmembrane region" description="Helical" evidence="2">
    <location>
        <begin position="213"/>
        <end position="232"/>
    </location>
</feature>
<dbReference type="RefSeq" id="WP_129181033.1">
    <property type="nucleotide sequence ID" value="NZ_JAGIOG010000001.1"/>
</dbReference>
<protein>
    <recommendedName>
        <fullName evidence="3">Putative T7SS secretion signal domain-containing protein</fullName>
    </recommendedName>
</protein>
<evidence type="ECO:0000256" key="1">
    <source>
        <dbReference type="SAM" id="MobiDB-lite"/>
    </source>
</evidence>
<feature type="compositionally biased region" description="Basic and acidic residues" evidence="1">
    <location>
        <begin position="132"/>
        <end position="144"/>
    </location>
</feature>
<dbReference type="InterPro" id="IPR038332">
    <property type="entry name" value="PPE_sf"/>
</dbReference>
<dbReference type="OrthoDB" id="7343197at2"/>
<gene>
    <name evidence="4" type="ORF">ESP62_004825</name>
</gene>
<sequence>MTRRDRRWELVGLESDPVPGDERDVLAVESTYRKRGQALETTRSALSKLSDLDGWSGKAAVKFADQADDILEEVGKAERKYERAASALRDYADAVATARTRTEMAVSDAEDAERRRATNAENPLAGVDDLSDEQKDADDDRRRRLDRADGDLAAARAAMSRALDDLDAAANRAASRIDSASKSYKDSHLDNFKGEIRKHAGLLNKIVDVLEKIAIAVAVIVVVALVVVAVVATGGAAAVIFGAVATYAGYAAVASSALLLAGHSAQMMGETSDASWGDIGMDIVGLATFGAGGALLKGAQKSLKMAKAAQLSRMTRAAKLTLPKKAITSLRPGARYNKWANRLLDEARGPGDQALKGLGGATADKPTRLLHLNNGLSDTLAQLDVVRKVAPEGAALENFRRAESQIHRAVVANTMGNVSNLDQVSNAEVGKNSIDFVVKGGHSVGHHLSTTGP</sequence>
<comment type="caution">
    <text evidence="4">The sequence shown here is derived from an EMBL/GenBank/DDBJ whole genome shotgun (WGS) entry which is preliminary data.</text>
</comment>
<dbReference type="AlphaFoldDB" id="A0A641ARD0"/>
<evidence type="ECO:0000259" key="3">
    <source>
        <dbReference type="Pfam" id="PF21725"/>
    </source>
</evidence>
<organism evidence="4 5">
    <name type="scientific">Aeromicrobium fastidiosum</name>
    <dbReference type="NCBI Taxonomy" id="52699"/>
    <lineage>
        <taxon>Bacteria</taxon>
        <taxon>Bacillati</taxon>
        <taxon>Actinomycetota</taxon>
        <taxon>Actinomycetes</taxon>
        <taxon>Propionibacteriales</taxon>
        <taxon>Nocardioidaceae</taxon>
        <taxon>Aeromicrobium</taxon>
    </lineage>
</organism>
<feature type="domain" description="Putative T7SS secretion signal" evidence="3">
    <location>
        <begin position="18"/>
        <end position="182"/>
    </location>
</feature>
<dbReference type="Gene3D" id="1.20.1260.20">
    <property type="entry name" value="PPE superfamily"/>
    <property type="match status" value="1"/>
</dbReference>
<evidence type="ECO:0000313" key="5">
    <source>
        <dbReference type="Proteomes" id="UP001515100"/>
    </source>
</evidence>
<dbReference type="Proteomes" id="UP001515100">
    <property type="component" value="Unassembled WGS sequence"/>
</dbReference>
<evidence type="ECO:0000256" key="2">
    <source>
        <dbReference type="SAM" id="Phobius"/>
    </source>
</evidence>
<evidence type="ECO:0000313" key="4">
    <source>
        <dbReference type="EMBL" id="KAA1380505.1"/>
    </source>
</evidence>
<keyword evidence="2" id="KW-0472">Membrane</keyword>
<accession>A0A641ARD0</accession>
<feature type="region of interest" description="Disordered" evidence="1">
    <location>
        <begin position="99"/>
        <end position="144"/>
    </location>
</feature>
<reference evidence="4" key="1">
    <citation type="submission" date="2019-09" db="EMBL/GenBank/DDBJ databases">
        <authorList>
            <person name="Li J."/>
        </authorList>
    </citation>
    <scope>NUCLEOTIDE SEQUENCE [LARGE SCALE GENOMIC DNA]</scope>
    <source>
        <strain evidence="4">NRBC 14897</strain>
    </source>
</reference>
<dbReference type="EMBL" id="SDPP02000001">
    <property type="protein sequence ID" value="KAA1380505.1"/>
    <property type="molecule type" value="Genomic_DNA"/>
</dbReference>
<keyword evidence="5" id="KW-1185">Reference proteome</keyword>